<dbReference type="HOGENOM" id="CLU_079777_1_0_1"/>
<dbReference type="STRING" id="164328.H3GT18"/>
<dbReference type="OrthoDB" id="111868at2759"/>
<dbReference type="AlphaFoldDB" id="H3GT18"/>
<dbReference type="GeneID" id="94216674"/>
<dbReference type="EnsemblProtists" id="Phyra80216">
    <property type="protein sequence ID" value="Phyra80216"/>
    <property type="gene ID" value="Phyra80216"/>
</dbReference>
<dbReference type="PANTHER" id="PTHR34737">
    <property type="entry name" value="EF-HAND DOMAIN-CONTAINING PROTEIN"/>
    <property type="match status" value="1"/>
</dbReference>
<dbReference type="eggNOG" id="ENOG502SDQ3">
    <property type="taxonomic scope" value="Eukaryota"/>
</dbReference>
<dbReference type="RefSeq" id="XP_067741243.1">
    <property type="nucleotide sequence ID" value="XM_067880952.1"/>
</dbReference>
<dbReference type="InParanoid" id="H3GT18"/>
<feature type="region of interest" description="Disordered" evidence="1">
    <location>
        <begin position="109"/>
        <end position="209"/>
    </location>
</feature>
<protein>
    <recommendedName>
        <fullName evidence="3">Temptin Cys/Cys disulfide domain-containing protein</fullName>
    </recommendedName>
</protein>
<dbReference type="RefSeq" id="XP_067741242.1">
    <property type="nucleotide sequence ID" value="XM_067880951.1"/>
</dbReference>
<evidence type="ECO:0000313" key="5">
    <source>
        <dbReference type="Proteomes" id="UP000005238"/>
    </source>
</evidence>
<feature type="domain" description="Temptin Cys/Cys disulfide" evidence="3">
    <location>
        <begin position="26"/>
        <end position="117"/>
    </location>
</feature>
<feature type="compositionally biased region" description="Low complexity" evidence="1">
    <location>
        <begin position="132"/>
        <end position="199"/>
    </location>
</feature>
<dbReference type="InterPro" id="IPR055313">
    <property type="entry name" value="Temptin-like"/>
</dbReference>
<organism evidence="4 5">
    <name type="scientific">Phytophthora ramorum</name>
    <name type="common">Sudden oak death agent</name>
    <dbReference type="NCBI Taxonomy" id="164328"/>
    <lineage>
        <taxon>Eukaryota</taxon>
        <taxon>Sar</taxon>
        <taxon>Stramenopiles</taxon>
        <taxon>Oomycota</taxon>
        <taxon>Peronosporomycetes</taxon>
        <taxon>Peronosporales</taxon>
        <taxon>Peronosporaceae</taxon>
        <taxon>Phytophthora</taxon>
    </lineage>
</organism>
<keyword evidence="2" id="KW-0732">Signal</keyword>
<dbReference type="Proteomes" id="UP000005238">
    <property type="component" value="Unassembled WGS sequence"/>
</dbReference>
<dbReference type="EMBL" id="DS566044">
    <property type="status" value="NOT_ANNOTATED_CDS"/>
    <property type="molecule type" value="Genomic_DNA"/>
</dbReference>
<feature type="chain" id="PRO_5003587752" description="Temptin Cys/Cys disulfide domain-containing protein" evidence="2">
    <location>
        <begin position="28"/>
        <end position="225"/>
    </location>
</feature>
<reference evidence="5" key="1">
    <citation type="journal article" date="2006" name="Science">
        <title>Phytophthora genome sequences uncover evolutionary origins and mechanisms of pathogenesis.</title>
        <authorList>
            <person name="Tyler B.M."/>
            <person name="Tripathy S."/>
            <person name="Zhang X."/>
            <person name="Dehal P."/>
            <person name="Jiang R.H."/>
            <person name="Aerts A."/>
            <person name="Arredondo F.D."/>
            <person name="Baxter L."/>
            <person name="Bensasson D."/>
            <person name="Beynon J.L."/>
            <person name="Chapman J."/>
            <person name="Damasceno C.M."/>
            <person name="Dorrance A.E."/>
            <person name="Dou D."/>
            <person name="Dickerman A.W."/>
            <person name="Dubchak I.L."/>
            <person name="Garbelotto M."/>
            <person name="Gijzen M."/>
            <person name="Gordon S.G."/>
            <person name="Govers F."/>
            <person name="Grunwald N.J."/>
            <person name="Huang W."/>
            <person name="Ivors K.L."/>
            <person name="Jones R.W."/>
            <person name="Kamoun S."/>
            <person name="Krampis K."/>
            <person name="Lamour K.H."/>
            <person name="Lee M.K."/>
            <person name="McDonald W.H."/>
            <person name="Medina M."/>
            <person name="Meijer H.J."/>
            <person name="Nordberg E.K."/>
            <person name="Maclean D.J."/>
            <person name="Ospina-Giraldo M.D."/>
            <person name="Morris P.F."/>
            <person name="Phuntumart V."/>
            <person name="Putnam N.H."/>
            <person name="Rash S."/>
            <person name="Rose J.K."/>
            <person name="Sakihama Y."/>
            <person name="Salamov A.A."/>
            <person name="Savidor A."/>
            <person name="Scheuring C.F."/>
            <person name="Smith B.M."/>
            <person name="Sobral B.W."/>
            <person name="Terry A."/>
            <person name="Torto-Alalibo T.A."/>
            <person name="Win J."/>
            <person name="Xu Z."/>
            <person name="Zhang H."/>
            <person name="Grigoriev I.V."/>
            <person name="Rokhsar D.S."/>
            <person name="Boore J.L."/>
        </authorList>
    </citation>
    <scope>NUCLEOTIDE SEQUENCE [LARGE SCALE GENOMIC DNA]</scope>
    <source>
        <strain evidence="5">Pr102</strain>
    </source>
</reference>
<proteinExistence type="predicted"/>
<dbReference type="VEuPathDB" id="FungiDB:KRP23_10495"/>
<dbReference type="VEuPathDB" id="FungiDB:KRP22_13299"/>
<dbReference type="GeneID" id="94216675"/>
<dbReference type="Pfam" id="PF24784">
    <property type="entry name" value="Temptin_C"/>
    <property type="match status" value="1"/>
</dbReference>
<dbReference type="VEuPathDB" id="FungiDB:KRP23_10494"/>
<feature type="signal peptide" evidence="2">
    <location>
        <begin position="1"/>
        <end position="27"/>
    </location>
</feature>
<dbReference type="InterPro" id="IPR057626">
    <property type="entry name" value="S-S_Temptin"/>
</dbReference>
<sequence length="225" mass="22849">MKVITPTALQLVLTIALAAQFASEAEASKKYVKLMPNGGNVPDTPAIGHPDGTGDDSDTNAFGDAFAEADYTWTKEFCEADTDGDGQTNGQELGDPCCEWVKGGTPLWSTGVSHPGDASKTSDSSLWANACGSSTESTGSTTTTTTTTTEEPTSESTSEPTETTESAASTESGESTESTQSTDGSGEASAHSSEGASNSTADSTTSGAEKCVSDLAATRALRASN</sequence>
<evidence type="ECO:0000313" key="4">
    <source>
        <dbReference type="EnsemblProtists" id="Phyra80216"/>
    </source>
</evidence>
<evidence type="ECO:0000256" key="2">
    <source>
        <dbReference type="SAM" id="SignalP"/>
    </source>
</evidence>
<accession>H3GT18</accession>
<evidence type="ECO:0000256" key="1">
    <source>
        <dbReference type="SAM" id="MobiDB-lite"/>
    </source>
</evidence>
<keyword evidence="5" id="KW-1185">Reference proteome</keyword>
<reference evidence="4" key="2">
    <citation type="submission" date="2015-06" db="UniProtKB">
        <authorList>
            <consortium name="EnsemblProtists"/>
        </authorList>
    </citation>
    <scope>IDENTIFICATION</scope>
    <source>
        <strain evidence="4">Pr102</strain>
    </source>
</reference>
<name>H3GT18_PHYRM</name>
<dbReference type="PANTHER" id="PTHR34737:SF2">
    <property type="entry name" value="EF-HAND DOMAIN-CONTAINING PROTEIN"/>
    <property type="match status" value="1"/>
</dbReference>
<evidence type="ECO:0000259" key="3">
    <source>
        <dbReference type="Pfam" id="PF24784"/>
    </source>
</evidence>
<dbReference type="OMA" id="LWANVPC"/>